<evidence type="ECO:0000313" key="2">
    <source>
        <dbReference type="EMBL" id="MFC6870955.1"/>
    </source>
</evidence>
<dbReference type="RefSeq" id="WP_345401491.1">
    <property type="nucleotide sequence ID" value="NZ_BAABLA010000106.1"/>
</dbReference>
<organism evidence="2 3">
    <name type="scientific">Haloechinothrix salitolerans</name>
    <dbReference type="NCBI Taxonomy" id="926830"/>
    <lineage>
        <taxon>Bacteria</taxon>
        <taxon>Bacillati</taxon>
        <taxon>Actinomycetota</taxon>
        <taxon>Actinomycetes</taxon>
        <taxon>Pseudonocardiales</taxon>
        <taxon>Pseudonocardiaceae</taxon>
        <taxon>Haloechinothrix</taxon>
    </lineage>
</organism>
<feature type="domain" description="Bacterial HORMA" evidence="1">
    <location>
        <begin position="4"/>
        <end position="163"/>
    </location>
</feature>
<sequence length="167" mass="18005">MTSTSTYAYTRTHTATHLTEVILGSIGDILADLGITMNRFHQNWETNENAIKAWIEEGSLATVVLECHRPSGAVDPVIELPVNYTTTGAGNVEFTASRARLARFLAKLDRVPVGTTYRLFCTFNGSHSPQPGWKPGTRASTTGLRGITFGTLAGGPHASAGMRYLHG</sequence>
<evidence type="ECO:0000259" key="1">
    <source>
        <dbReference type="Pfam" id="PF18173"/>
    </source>
</evidence>
<accession>A0ABW2C6G9</accession>
<name>A0ABW2C6G9_9PSEU</name>
<dbReference type="Pfam" id="PF18173">
    <property type="entry name" value="bacHORMA_2"/>
    <property type="match status" value="1"/>
</dbReference>
<keyword evidence="3" id="KW-1185">Reference proteome</keyword>
<proteinExistence type="predicted"/>
<dbReference type="Proteomes" id="UP001596337">
    <property type="component" value="Unassembled WGS sequence"/>
</dbReference>
<dbReference type="InterPro" id="IPR040649">
    <property type="entry name" value="Bact_HORMA"/>
</dbReference>
<reference evidence="3" key="1">
    <citation type="journal article" date="2019" name="Int. J. Syst. Evol. Microbiol.">
        <title>The Global Catalogue of Microorganisms (GCM) 10K type strain sequencing project: providing services to taxonomists for standard genome sequencing and annotation.</title>
        <authorList>
            <consortium name="The Broad Institute Genomics Platform"/>
            <consortium name="The Broad Institute Genome Sequencing Center for Infectious Disease"/>
            <person name="Wu L."/>
            <person name="Ma J."/>
        </authorList>
    </citation>
    <scope>NUCLEOTIDE SEQUENCE [LARGE SCALE GENOMIC DNA]</scope>
    <source>
        <strain evidence="3">KCTC 32255</strain>
    </source>
</reference>
<gene>
    <name evidence="2" type="ORF">ACFQGD_27900</name>
</gene>
<dbReference type="EMBL" id="JBHSXX010000001">
    <property type="protein sequence ID" value="MFC6870955.1"/>
    <property type="molecule type" value="Genomic_DNA"/>
</dbReference>
<comment type="caution">
    <text evidence="2">The sequence shown here is derived from an EMBL/GenBank/DDBJ whole genome shotgun (WGS) entry which is preliminary data.</text>
</comment>
<evidence type="ECO:0000313" key="3">
    <source>
        <dbReference type="Proteomes" id="UP001596337"/>
    </source>
</evidence>
<protein>
    <recommendedName>
        <fullName evidence="1">Bacterial HORMA domain-containing protein</fullName>
    </recommendedName>
</protein>